<name>A0AAV9FA40_ACOCL</name>
<comment type="caution">
    <text evidence="1">The sequence shown here is derived from an EMBL/GenBank/DDBJ whole genome shotgun (WGS) entry which is preliminary data.</text>
</comment>
<dbReference type="Proteomes" id="UP001180020">
    <property type="component" value="Unassembled WGS sequence"/>
</dbReference>
<organism evidence="1 2">
    <name type="scientific">Acorus calamus</name>
    <name type="common">Sweet flag</name>
    <dbReference type="NCBI Taxonomy" id="4465"/>
    <lineage>
        <taxon>Eukaryota</taxon>
        <taxon>Viridiplantae</taxon>
        <taxon>Streptophyta</taxon>
        <taxon>Embryophyta</taxon>
        <taxon>Tracheophyta</taxon>
        <taxon>Spermatophyta</taxon>
        <taxon>Magnoliopsida</taxon>
        <taxon>Liliopsida</taxon>
        <taxon>Acoraceae</taxon>
        <taxon>Acorus</taxon>
    </lineage>
</organism>
<sequence length="79" mass="9073">MQADLHHTDSLLCRSSLLFESPHRIDPRNHHPSHQAIFFELQTDPRWVLFVIDLLPTPLRTTPSAVRKPPSSNLKVLSI</sequence>
<evidence type="ECO:0000313" key="1">
    <source>
        <dbReference type="EMBL" id="KAK1321442.1"/>
    </source>
</evidence>
<proteinExistence type="predicted"/>
<reference evidence="1" key="2">
    <citation type="submission" date="2023-06" db="EMBL/GenBank/DDBJ databases">
        <authorList>
            <person name="Ma L."/>
            <person name="Liu K.-W."/>
            <person name="Li Z."/>
            <person name="Hsiao Y.-Y."/>
            <person name="Qi Y."/>
            <person name="Fu T."/>
            <person name="Tang G."/>
            <person name="Zhang D."/>
            <person name="Sun W.-H."/>
            <person name="Liu D.-K."/>
            <person name="Li Y."/>
            <person name="Chen G.-Z."/>
            <person name="Liu X.-D."/>
            <person name="Liao X.-Y."/>
            <person name="Jiang Y.-T."/>
            <person name="Yu X."/>
            <person name="Hao Y."/>
            <person name="Huang J."/>
            <person name="Zhao X.-W."/>
            <person name="Ke S."/>
            <person name="Chen Y.-Y."/>
            <person name="Wu W.-L."/>
            <person name="Hsu J.-L."/>
            <person name="Lin Y.-F."/>
            <person name="Huang M.-D."/>
            <person name="Li C.-Y."/>
            <person name="Huang L."/>
            <person name="Wang Z.-W."/>
            <person name="Zhao X."/>
            <person name="Zhong W.-Y."/>
            <person name="Peng D.-H."/>
            <person name="Ahmad S."/>
            <person name="Lan S."/>
            <person name="Zhang J.-S."/>
            <person name="Tsai W.-C."/>
            <person name="Van De Peer Y."/>
            <person name="Liu Z.-J."/>
        </authorList>
    </citation>
    <scope>NUCLEOTIDE SEQUENCE</scope>
    <source>
        <strain evidence="1">CP</strain>
        <tissue evidence="1">Leaves</tissue>
    </source>
</reference>
<gene>
    <name evidence="1" type="ORF">QJS10_CPA03g01911</name>
</gene>
<dbReference type="EMBL" id="JAUJYO010000003">
    <property type="protein sequence ID" value="KAK1321442.1"/>
    <property type="molecule type" value="Genomic_DNA"/>
</dbReference>
<reference evidence="1" key="1">
    <citation type="journal article" date="2023" name="Nat. Commun.">
        <title>Diploid and tetraploid genomes of Acorus and the evolution of monocots.</title>
        <authorList>
            <person name="Ma L."/>
            <person name="Liu K.W."/>
            <person name="Li Z."/>
            <person name="Hsiao Y.Y."/>
            <person name="Qi Y."/>
            <person name="Fu T."/>
            <person name="Tang G.D."/>
            <person name="Zhang D."/>
            <person name="Sun W.H."/>
            <person name="Liu D.K."/>
            <person name="Li Y."/>
            <person name="Chen G.Z."/>
            <person name="Liu X.D."/>
            <person name="Liao X.Y."/>
            <person name="Jiang Y.T."/>
            <person name="Yu X."/>
            <person name="Hao Y."/>
            <person name="Huang J."/>
            <person name="Zhao X.W."/>
            <person name="Ke S."/>
            <person name="Chen Y.Y."/>
            <person name="Wu W.L."/>
            <person name="Hsu J.L."/>
            <person name="Lin Y.F."/>
            <person name="Huang M.D."/>
            <person name="Li C.Y."/>
            <person name="Huang L."/>
            <person name="Wang Z.W."/>
            <person name="Zhao X."/>
            <person name="Zhong W.Y."/>
            <person name="Peng D.H."/>
            <person name="Ahmad S."/>
            <person name="Lan S."/>
            <person name="Zhang J.S."/>
            <person name="Tsai W.C."/>
            <person name="Van de Peer Y."/>
            <person name="Liu Z.J."/>
        </authorList>
    </citation>
    <scope>NUCLEOTIDE SEQUENCE</scope>
    <source>
        <strain evidence="1">CP</strain>
    </source>
</reference>
<keyword evidence="2" id="KW-1185">Reference proteome</keyword>
<accession>A0AAV9FA40</accession>
<dbReference type="AlphaFoldDB" id="A0AAV9FA40"/>
<evidence type="ECO:0000313" key="2">
    <source>
        <dbReference type="Proteomes" id="UP001180020"/>
    </source>
</evidence>
<protein>
    <submittedName>
        <fullName evidence="1">Uncharacterized protein</fullName>
    </submittedName>
</protein>